<protein>
    <submittedName>
        <fullName evidence="1">Uncharacterized protein</fullName>
    </submittedName>
</protein>
<dbReference type="STRING" id="1225564.AA309_22625"/>
<evidence type="ECO:0000313" key="2">
    <source>
        <dbReference type="Proteomes" id="UP000035489"/>
    </source>
</evidence>
<dbReference type="PATRIC" id="fig|1225564.3.peg.5910"/>
<sequence>MIPSNGIAPCPASIQDQEAGRREAARINHLVTRGITMDQEVEFVARALYEAEDDALIWEAEPEILKEEFRRYARAAIAMLPRQERDAPEAQKHAFPYAA</sequence>
<dbReference type="Proteomes" id="UP000035489">
    <property type="component" value="Unassembled WGS sequence"/>
</dbReference>
<keyword evidence="2" id="KW-1185">Reference proteome</keyword>
<dbReference type="AlphaFoldDB" id="A0A0H1R6V2"/>
<dbReference type="EMBL" id="LCYG01000062">
    <property type="protein sequence ID" value="KLK90980.1"/>
    <property type="molecule type" value="Genomic_DNA"/>
</dbReference>
<reference evidence="1 2" key="1">
    <citation type="submission" date="2015-05" db="EMBL/GenBank/DDBJ databases">
        <title>Draft genome sequence of Microvirga vignae strain BR3299, a novel nitrogen fixing bacteria isolated from Brazil semi-aired region.</title>
        <authorList>
            <person name="Zilli J.E."/>
            <person name="Passos S.R."/>
            <person name="Leite J."/>
            <person name="Baldani J.I."/>
            <person name="Xavier G.R."/>
            <person name="Rumjaneck N.G."/>
            <person name="Simoes-Araujo J.L."/>
        </authorList>
    </citation>
    <scope>NUCLEOTIDE SEQUENCE [LARGE SCALE GENOMIC DNA]</scope>
    <source>
        <strain evidence="1 2">BR3299</strain>
    </source>
</reference>
<accession>A0A0H1R6V2</accession>
<evidence type="ECO:0000313" key="1">
    <source>
        <dbReference type="EMBL" id="KLK90980.1"/>
    </source>
</evidence>
<organism evidence="1 2">
    <name type="scientific">Microvirga vignae</name>
    <dbReference type="NCBI Taxonomy" id="1225564"/>
    <lineage>
        <taxon>Bacteria</taxon>
        <taxon>Pseudomonadati</taxon>
        <taxon>Pseudomonadota</taxon>
        <taxon>Alphaproteobacteria</taxon>
        <taxon>Hyphomicrobiales</taxon>
        <taxon>Methylobacteriaceae</taxon>
        <taxon>Microvirga</taxon>
    </lineage>
</organism>
<gene>
    <name evidence="1" type="ORF">AA309_22625</name>
</gene>
<comment type="caution">
    <text evidence="1">The sequence shown here is derived from an EMBL/GenBank/DDBJ whole genome shotgun (WGS) entry which is preliminary data.</text>
</comment>
<proteinExistence type="predicted"/>
<name>A0A0H1R6V2_9HYPH</name>